<dbReference type="InterPro" id="IPR052032">
    <property type="entry name" value="ATP-dep_AA_Ligase"/>
</dbReference>
<dbReference type="AlphaFoldDB" id="A0A8H4MJP6"/>
<keyword evidence="3" id="KW-0067">ATP-binding</keyword>
<protein>
    <submittedName>
        <fullName evidence="4">Uncharacterized protein</fullName>
    </submittedName>
</protein>
<name>A0A8H4MJP6_ASPFM</name>
<evidence type="ECO:0000313" key="4">
    <source>
        <dbReference type="EMBL" id="KAH1898092.1"/>
    </source>
</evidence>
<evidence type="ECO:0000256" key="1">
    <source>
        <dbReference type="ARBA" id="ARBA00022598"/>
    </source>
</evidence>
<proteinExistence type="predicted"/>
<dbReference type="Gene3D" id="3.40.50.20">
    <property type="match status" value="1"/>
</dbReference>
<dbReference type="PROSITE" id="PS50975">
    <property type="entry name" value="ATP_GRASP"/>
    <property type="match status" value="1"/>
</dbReference>
<dbReference type="GO" id="GO:0016874">
    <property type="term" value="F:ligase activity"/>
    <property type="evidence" value="ECO:0007669"/>
    <property type="project" value="UniProtKB-KW"/>
</dbReference>
<accession>A0A8H4MJP6</accession>
<dbReference type="Pfam" id="PF18130">
    <property type="entry name" value="ATPgrasp_N"/>
    <property type="match status" value="1"/>
</dbReference>
<gene>
    <name evidence="4" type="ORF">KXV57_009734</name>
</gene>
<sequence>MNAHHPVRGGAGTKVHDEAEQLLEICQLIPQYREFQQLTYYTSETLHFLQDDLATRLPFPRTLPTQPKPRTVAVVSRRGMYDVHGKTYGSQGFFEAAHALGVSLIVLGEPDHWLASETYSHLHKEFIALNLSQHTNLPNRIAAAVCGRAIDGIVTFTDEHEMRRLLLSLLNDDNANNKVQAVRLHSAAYLDHPPPANQLAALQYPLGVNRCRGQFCIGVKKVSNEASLRQAVAILGEDNRLAEQGIMLETYISGPELDANFVLLDRAVLFLRSATLAANFAETLQISNTWFPLWEFEAIREKLSQSLRALGFRSWVFHVDARMRKTALRSHCGERIRADTPPSPPAPQHDPFLIEVNVRAPGTGGTWSTLYTYGVDLGALQLLRAVNDRDRFCALSSLFHFSGDHHPGDGGGAQYWNAICMVPVHRDWLRVPGDFLNRNMGFFGRGGSVDWVFAGAFEGQSTAFAGDVCAVWGGL</sequence>
<reference evidence="4" key="1">
    <citation type="submission" date="2021-08" db="EMBL/GenBank/DDBJ databases">
        <title>Global Aspergillus fumigatus from environmental and clinical sources.</title>
        <authorList>
            <person name="Barber A."/>
            <person name="Sae-Ong T."/>
        </authorList>
    </citation>
    <scope>NUCLEOTIDE SEQUENCE</scope>
    <source>
        <strain evidence="4">NRZ-2016-071</strain>
    </source>
</reference>
<dbReference type="PANTHER" id="PTHR43585">
    <property type="entry name" value="FUMIPYRROLE BIOSYNTHESIS PROTEIN C"/>
    <property type="match status" value="1"/>
</dbReference>
<dbReference type="InterPro" id="IPR041472">
    <property type="entry name" value="BL00235/CARNS1_N"/>
</dbReference>
<evidence type="ECO:0000256" key="3">
    <source>
        <dbReference type="ARBA" id="ARBA00022840"/>
    </source>
</evidence>
<dbReference type="Gene3D" id="3.30.470.20">
    <property type="entry name" value="ATP-grasp fold, B domain"/>
    <property type="match status" value="1"/>
</dbReference>
<dbReference type="SUPFAM" id="SSF56059">
    <property type="entry name" value="Glutathione synthetase ATP-binding domain-like"/>
    <property type="match status" value="1"/>
</dbReference>
<dbReference type="GO" id="GO:0046872">
    <property type="term" value="F:metal ion binding"/>
    <property type="evidence" value="ECO:0007669"/>
    <property type="project" value="InterPro"/>
</dbReference>
<dbReference type="InterPro" id="IPR011761">
    <property type="entry name" value="ATP-grasp"/>
</dbReference>
<dbReference type="Proteomes" id="UP000813423">
    <property type="component" value="Unassembled WGS sequence"/>
</dbReference>
<organism evidence="4 5">
    <name type="scientific">Aspergillus fumigatus</name>
    <name type="common">Neosartorya fumigata</name>
    <dbReference type="NCBI Taxonomy" id="746128"/>
    <lineage>
        <taxon>Eukaryota</taxon>
        <taxon>Fungi</taxon>
        <taxon>Dikarya</taxon>
        <taxon>Ascomycota</taxon>
        <taxon>Pezizomycotina</taxon>
        <taxon>Eurotiomycetes</taxon>
        <taxon>Eurotiomycetidae</taxon>
        <taxon>Eurotiales</taxon>
        <taxon>Aspergillaceae</taxon>
        <taxon>Aspergillus</taxon>
        <taxon>Aspergillus subgen. Fumigati</taxon>
    </lineage>
</organism>
<keyword evidence="2" id="KW-0547">Nucleotide-binding</keyword>
<dbReference type="EMBL" id="JAIBSC010000099">
    <property type="protein sequence ID" value="KAH1898092.1"/>
    <property type="molecule type" value="Genomic_DNA"/>
</dbReference>
<dbReference type="PANTHER" id="PTHR43585:SF2">
    <property type="entry name" value="ATP-GRASP ENZYME FSQD"/>
    <property type="match status" value="1"/>
</dbReference>
<evidence type="ECO:0000313" key="5">
    <source>
        <dbReference type="Proteomes" id="UP000813423"/>
    </source>
</evidence>
<dbReference type="GO" id="GO:0005524">
    <property type="term" value="F:ATP binding"/>
    <property type="evidence" value="ECO:0007669"/>
    <property type="project" value="UniProtKB-UniRule"/>
</dbReference>
<keyword evidence="1" id="KW-0436">Ligase</keyword>
<evidence type="ECO:0000256" key="2">
    <source>
        <dbReference type="ARBA" id="ARBA00022741"/>
    </source>
</evidence>
<comment type="caution">
    <text evidence="4">The sequence shown here is derived from an EMBL/GenBank/DDBJ whole genome shotgun (WGS) entry which is preliminary data.</text>
</comment>